<keyword evidence="6" id="KW-0479">Metal-binding</keyword>
<gene>
    <name evidence="12" type="ORF">ABXS05_10940</name>
</gene>
<comment type="cofactor">
    <cofactor evidence="2">
        <name>[4Fe-4S] cluster</name>
        <dbReference type="ChEBI" id="CHEBI:49883"/>
    </cofactor>
</comment>
<keyword evidence="13" id="KW-1185">Reference proteome</keyword>
<dbReference type="Gene3D" id="3.20.20.70">
    <property type="entry name" value="Aldolase class I"/>
    <property type="match status" value="1"/>
</dbReference>
<name>A0ABV3PK91_9HYPH</name>
<dbReference type="Pfam" id="PF00724">
    <property type="entry name" value="Oxidored_FMN"/>
    <property type="match status" value="1"/>
</dbReference>
<evidence type="ECO:0000256" key="7">
    <source>
        <dbReference type="ARBA" id="ARBA00023002"/>
    </source>
</evidence>
<dbReference type="PANTHER" id="PTHR42917:SF2">
    <property type="entry name" value="2,4-DIENOYL-COA REDUCTASE [(2E)-ENOYL-COA-PRODUCING]"/>
    <property type="match status" value="1"/>
</dbReference>
<dbReference type="CDD" id="cd04734">
    <property type="entry name" value="OYE_like_3_FMN"/>
    <property type="match status" value="1"/>
</dbReference>
<dbReference type="InterPro" id="IPR001155">
    <property type="entry name" value="OxRdtase_FMN_N"/>
</dbReference>
<evidence type="ECO:0000256" key="4">
    <source>
        <dbReference type="ARBA" id="ARBA00022630"/>
    </source>
</evidence>
<dbReference type="InterPro" id="IPR013785">
    <property type="entry name" value="Aldolase_TIM"/>
</dbReference>
<dbReference type="InterPro" id="IPR036188">
    <property type="entry name" value="FAD/NAD-bd_sf"/>
</dbReference>
<dbReference type="PANTHER" id="PTHR42917">
    <property type="entry name" value="2,4-DIENOYL-COA REDUCTASE"/>
    <property type="match status" value="1"/>
</dbReference>
<evidence type="ECO:0000256" key="3">
    <source>
        <dbReference type="ARBA" id="ARBA00011048"/>
    </source>
</evidence>
<sequence>MSQSAALPHLYSPFTIRNLRIKNRIMSTGHDTTLPTAFVPNDALIAYQQARAQGGVGLIVLQVAGVHETARYTSHLLMATSDDCIPGYRRLAEVCHAEGAAVFGQLFHPGREIMETAEGTAPVAYAPSAVPNQRFHVMPRAMSTTMIGEIVEGYGEAARRLEQAGIDGVEIVGSHGYLPSQFVNPRVNVREDAYGGSLDNRLRFIRESLAAIRARTGPDFVVGLRFSSEDSDLNGLTPEEVAEVLTALDGSFDYFNLTVGSSASFGGAVHIAPAMAFSSAYGAPSAAAVKRKVKTPVFYAGRVNQPQDAEQLIAKGEADMVGMTRALICDPDMPAKAEQGRFDDIRACIACNQACIGHFQLGVPISCIQHPETGRELRYGKVLPAGAAKKVLVAGGGPAGMKAASIAASRGHDVTLYEASGRLGGQALLAQLLPRRMEFGGIVTNLTREAELAGVTVVRNTRVDRALVERERPDVVIIATGATPRHPELPGAETAHVVDAWQVLRDEANVGSSVLVADWRCDWIGMGVAEKLARAGCKVRLAVNGYMPGQRIQAYVRDHWAGVLHDLGIEVIPYADLYGVDGQTVYLAHVTGREPIIIDGIDTLVTSLGHEAVNALEAELEGLVAEIHSIGDCLTPRTAEEAVLEGLKVGWAL</sequence>
<keyword evidence="9" id="KW-0411">Iron-sulfur</keyword>
<feature type="domain" description="NADH:flavin oxidoreductase/NADH oxidase N-terminal" evidence="10">
    <location>
        <begin position="10"/>
        <end position="343"/>
    </location>
</feature>
<dbReference type="RefSeq" id="WP_367623930.1">
    <property type="nucleotide sequence ID" value="NZ_JBFNQD010000003.1"/>
</dbReference>
<organism evidence="12 13">
    <name type="scientific">Labrys neptuniae</name>
    <dbReference type="NCBI Taxonomy" id="376174"/>
    <lineage>
        <taxon>Bacteria</taxon>
        <taxon>Pseudomonadati</taxon>
        <taxon>Pseudomonadota</taxon>
        <taxon>Alphaproteobacteria</taxon>
        <taxon>Hyphomicrobiales</taxon>
        <taxon>Xanthobacteraceae</taxon>
        <taxon>Labrys</taxon>
    </lineage>
</organism>
<dbReference type="Pfam" id="PF07992">
    <property type="entry name" value="Pyr_redox_2"/>
    <property type="match status" value="1"/>
</dbReference>
<evidence type="ECO:0000256" key="5">
    <source>
        <dbReference type="ARBA" id="ARBA00022643"/>
    </source>
</evidence>
<evidence type="ECO:0000256" key="8">
    <source>
        <dbReference type="ARBA" id="ARBA00023004"/>
    </source>
</evidence>
<dbReference type="SUPFAM" id="SSF51395">
    <property type="entry name" value="FMN-linked oxidoreductases"/>
    <property type="match status" value="1"/>
</dbReference>
<dbReference type="PRINTS" id="PR00368">
    <property type="entry name" value="FADPNR"/>
</dbReference>
<evidence type="ECO:0000313" key="12">
    <source>
        <dbReference type="EMBL" id="MEW9306056.1"/>
    </source>
</evidence>
<dbReference type="Proteomes" id="UP001555786">
    <property type="component" value="Unassembled WGS sequence"/>
</dbReference>
<dbReference type="EMBL" id="JBFNQD010000003">
    <property type="protein sequence ID" value="MEW9306056.1"/>
    <property type="molecule type" value="Genomic_DNA"/>
</dbReference>
<evidence type="ECO:0000256" key="6">
    <source>
        <dbReference type="ARBA" id="ARBA00022723"/>
    </source>
</evidence>
<evidence type="ECO:0000313" key="13">
    <source>
        <dbReference type="Proteomes" id="UP001555786"/>
    </source>
</evidence>
<dbReference type="SUPFAM" id="SSF51971">
    <property type="entry name" value="Nucleotide-binding domain"/>
    <property type="match status" value="1"/>
</dbReference>
<comment type="cofactor">
    <cofactor evidence="1">
        <name>FMN</name>
        <dbReference type="ChEBI" id="CHEBI:58210"/>
    </cofactor>
</comment>
<dbReference type="InterPro" id="IPR023753">
    <property type="entry name" value="FAD/NAD-binding_dom"/>
</dbReference>
<reference evidence="12 13" key="1">
    <citation type="submission" date="2024-07" db="EMBL/GenBank/DDBJ databases">
        <title>Description of Labrys sedimenti sp. nov., isolated from a diclofenac-degrading enrichment culture.</title>
        <authorList>
            <person name="Tancsics A."/>
            <person name="Csepanyi A."/>
        </authorList>
    </citation>
    <scope>NUCLEOTIDE SEQUENCE [LARGE SCALE GENOMIC DNA]</scope>
    <source>
        <strain evidence="12 13">LMG 23578</strain>
    </source>
</reference>
<comment type="caution">
    <text evidence="12">The sequence shown here is derived from an EMBL/GenBank/DDBJ whole genome shotgun (WGS) entry which is preliminary data.</text>
</comment>
<evidence type="ECO:0000256" key="9">
    <source>
        <dbReference type="ARBA" id="ARBA00023014"/>
    </source>
</evidence>
<accession>A0ABV3PK91</accession>
<dbReference type="Gene3D" id="3.50.50.60">
    <property type="entry name" value="FAD/NAD(P)-binding domain"/>
    <property type="match status" value="1"/>
</dbReference>
<dbReference type="InterPro" id="IPR051793">
    <property type="entry name" value="NADH:flavin_oxidoreductase"/>
</dbReference>
<proteinExistence type="inferred from homology"/>
<dbReference type="SUPFAM" id="SSF51905">
    <property type="entry name" value="FAD/NAD(P)-binding domain"/>
    <property type="match status" value="1"/>
</dbReference>
<dbReference type="Gene3D" id="3.40.50.720">
    <property type="entry name" value="NAD(P)-binding Rossmann-like Domain"/>
    <property type="match status" value="1"/>
</dbReference>
<comment type="similarity">
    <text evidence="3">In the N-terminal section; belongs to the NADH:flavin oxidoreductase/NADH oxidase family.</text>
</comment>
<dbReference type="PRINTS" id="PR00411">
    <property type="entry name" value="PNDRDTASEI"/>
</dbReference>
<evidence type="ECO:0000256" key="2">
    <source>
        <dbReference type="ARBA" id="ARBA00001966"/>
    </source>
</evidence>
<protein>
    <submittedName>
        <fullName evidence="12">FAD-dependent oxidoreductase</fullName>
    </submittedName>
</protein>
<keyword evidence="7" id="KW-0560">Oxidoreductase</keyword>
<keyword evidence="4" id="KW-0285">Flavoprotein</keyword>
<feature type="domain" description="FAD/NAD(P)-binding" evidence="11">
    <location>
        <begin position="390"/>
        <end position="617"/>
    </location>
</feature>
<evidence type="ECO:0000256" key="1">
    <source>
        <dbReference type="ARBA" id="ARBA00001917"/>
    </source>
</evidence>
<evidence type="ECO:0000259" key="11">
    <source>
        <dbReference type="Pfam" id="PF07992"/>
    </source>
</evidence>
<keyword evidence="5" id="KW-0288">FMN</keyword>
<evidence type="ECO:0000259" key="10">
    <source>
        <dbReference type="Pfam" id="PF00724"/>
    </source>
</evidence>
<keyword evidence="8" id="KW-0408">Iron</keyword>